<organism evidence="2 3">
    <name type="scientific">Molossus molossus</name>
    <name type="common">Pallas' mastiff bat</name>
    <name type="synonym">Vespertilio molossus</name>
    <dbReference type="NCBI Taxonomy" id="27622"/>
    <lineage>
        <taxon>Eukaryota</taxon>
        <taxon>Metazoa</taxon>
        <taxon>Chordata</taxon>
        <taxon>Craniata</taxon>
        <taxon>Vertebrata</taxon>
        <taxon>Euteleostomi</taxon>
        <taxon>Mammalia</taxon>
        <taxon>Eutheria</taxon>
        <taxon>Laurasiatheria</taxon>
        <taxon>Chiroptera</taxon>
        <taxon>Yangochiroptera</taxon>
        <taxon>Molossidae</taxon>
        <taxon>Molossus</taxon>
    </lineage>
</organism>
<dbReference type="EMBL" id="JACASF010000010">
    <property type="protein sequence ID" value="KAF6454163.1"/>
    <property type="molecule type" value="Genomic_DNA"/>
</dbReference>
<dbReference type="AlphaFoldDB" id="A0A7J8G2A8"/>
<feature type="compositionally biased region" description="Gly residues" evidence="1">
    <location>
        <begin position="13"/>
        <end position="25"/>
    </location>
</feature>
<dbReference type="Proteomes" id="UP000550707">
    <property type="component" value="Unassembled WGS sequence"/>
</dbReference>
<feature type="region of interest" description="Disordered" evidence="1">
    <location>
        <begin position="1"/>
        <end position="32"/>
    </location>
</feature>
<protein>
    <submittedName>
        <fullName evidence="2">Translocator protein</fullName>
    </submittedName>
</protein>
<comment type="caution">
    <text evidence="2">The sequence shown here is derived from an EMBL/GenBank/DDBJ whole genome shotgun (WGS) entry which is preliminary data.</text>
</comment>
<feature type="region of interest" description="Disordered" evidence="1">
    <location>
        <begin position="88"/>
        <end position="120"/>
    </location>
</feature>
<keyword evidence="3" id="KW-1185">Reference proteome</keyword>
<evidence type="ECO:0000256" key="1">
    <source>
        <dbReference type="SAM" id="MobiDB-lite"/>
    </source>
</evidence>
<name>A0A7J8G2A8_MOLMO</name>
<evidence type="ECO:0000313" key="2">
    <source>
        <dbReference type="EMBL" id="KAF6454163.1"/>
    </source>
</evidence>
<sequence length="120" mass="12405">MASHLLWQPTNGLGPGGHPADGGVGNSYRRGLAPGEPLGRSIALPIPGLAGLWGHAQLLHLAGQPWPAWWPKACGMRYPTLRRRGCCQTGPAPGGGPHTFVATKPVSRSGSQPRGPPPAS</sequence>
<evidence type="ECO:0000313" key="3">
    <source>
        <dbReference type="Proteomes" id="UP000550707"/>
    </source>
</evidence>
<gene>
    <name evidence="2" type="ORF">HJG59_018909</name>
</gene>
<reference evidence="2 3" key="1">
    <citation type="journal article" date="2020" name="Nature">
        <title>Six reference-quality genomes reveal evolution of bat adaptations.</title>
        <authorList>
            <person name="Jebb D."/>
            <person name="Huang Z."/>
            <person name="Pippel M."/>
            <person name="Hughes G.M."/>
            <person name="Lavrichenko K."/>
            <person name="Devanna P."/>
            <person name="Winkler S."/>
            <person name="Jermiin L.S."/>
            <person name="Skirmuntt E.C."/>
            <person name="Katzourakis A."/>
            <person name="Burkitt-Gray L."/>
            <person name="Ray D.A."/>
            <person name="Sullivan K.A.M."/>
            <person name="Roscito J.G."/>
            <person name="Kirilenko B.M."/>
            <person name="Davalos L.M."/>
            <person name="Corthals A.P."/>
            <person name="Power M.L."/>
            <person name="Jones G."/>
            <person name="Ransome R.D."/>
            <person name="Dechmann D.K.N."/>
            <person name="Locatelli A.G."/>
            <person name="Puechmaille S.J."/>
            <person name="Fedrigo O."/>
            <person name="Jarvis E.D."/>
            <person name="Hiller M."/>
            <person name="Vernes S.C."/>
            <person name="Myers E.W."/>
            <person name="Teeling E.C."/>
        </authorList>
    </citation>
    <scope>NUCLEOTIDE SEQUENCE [LARGE SCALE GENOMIC DNA]</scope>
    <source>
        <strain evidence="2">MMolMol1</strain>
        <tissue evidence="2">Muscle</tissue>
    </source>
</reference>
<accession>A0A7J8G2A8</accession>
<proteinExistence type="predicted"/>